<evidence type="ECO:0000313" key="1">
    <source>
        <dbReference type="EMBL" id="KAH7918417.1"/>
    </source>
</evidence>
<organism evidence="1 2">
    <name type="scientific">Leucogyrophana mollusca</name>
    <dbReference type="NCBI Taxonomy" id="85980"/>
    <lineage>
        <taxon>Eukaryota</taxon>
        <taxon>Fungi</taxon>
        <taxon>Dikarya</taxon>
        <taxon>Basidiomycota</taxon>
        <taxon>Agaricomycotina</taxon>
        <taxon>Agaricomycetes</taxon>
        <taxon>Agaricomycetidae</taxon>
        <taxon>Boletales</taxon>
        <taxon>Boletales incertae sedis</taxon>
        <taxon>Leucogyrophana</taxon>
    </lineage>
</organism>
<accession>A0ACB8AYM6</accession>
<dbReference type="EMBL" id="MU266789">
    <property type="protein sequence ID" value="KAH7918417.1"/>
    <property type="molecule type" value="Genomic_DNA"/>
</dbReference>
<feature type="non-terminal residue" evidence="1">
    <location>
        <position position="99"/>
    </location>
</feature>
<feature type="non-terminal residue" evidence="1">
    <location>
        <position position="1"/>
    </location>
</feature>
<comment type="caution">
    <text evidence="1">The sequence shown here is derived from an EMBL/GenBank/DDBJ whole genome shotgun (WGS) entry which is preliminary data.</text>
</comment>
<protein>
    <submittedName>
        <fullName evidence="1">Uncharacterized protein</fullName>
    </submittedName>
</protein>
<gene>
    <name evidence="1" type="ORF">BV22DRAFT_983350</name>
</gene>
<reference evidence="1" key="1">
    <citation type="journal article" date="2021" name="New Phytol.">
        <title>Evolutionary innovations through gain and loss of genes in the ectomycorrhizal Boletales.</title>
        <authorList>
            <person name="Wu G."/>
            <person name="Miyauchi S."/>
            <person name="Morin E."/>
            <person name="Kuo A."/>
            <person name="Drula E."/>
            <person name="Varga T."/>
            <person name="Kohler A."/>
            <person name="Feng B."/>
            <person name="Cao Y."/>
            <person name="Lipzen A."/>
            <person name="Daum C."/>
            <person name="Hundley H."/>
            <person name="Pangilinan J."/>
            <person name="Johnson J."/>
            <person name="Barry K."/>
            <person name="LaButti K."/>
            <person name="Ng V."/>
            <person name="Ahrendt S."/>
            <person name="Min B."/>
            <person name="Choi I.G."/>
            <person name="Park H."/>
            <person name="Plett J.M."/>
            <person name="Magnuson J."/>
            <person name="Spatafora J.W."/>
            <person name="Nagy L.G."/>
            <person name="Henrissat B."/>
            <person name="Grigoriev I.V."/>
            <person name="Yang Z.L."/>
            <person name="Xu J."/>
            <person name="Martin F.M."/>
        </authorList>
    </citation>
    <scope>NUCLEOTIDE SEQUENCE</scope>
    <source>
        <strain evidence="1">KUC20120723A-06</strain>
    </source>
</reference>
<name>A0ACB8AYM6_9AGAM</name>
<proteinExistence type="predicted"/>
<keyword evidence="2" id="KW-1185">Reference proteome</keyword>
<dbReference type="Proteomes" id="UP000790709">
    <property type="component" value="Unassembled WGS sequence"/>
</dbReference>
<sequence>RKLMPEPARCLKCHSLRGDHFAAQCPNDHDTCGTCGDEHRTSECDNTDPGKRYCVNCRDGGHASWDRECPAFLECLARHQSRNAEALYRFFPTADPASW</sequence>
<evidence type="ECO:0000313" key="2">
    <source>
        <dbReference type="Proteomes" id="UP000790709"/>
    </source>
</evidence>